<dbReference type="eggNOG" id="COG0779">
    <property type="taxonomic scope" value="Bacteria"/>
</dbReference>
<dbReference type="AlphaFoldDB" id="L0DYT1"/>
<evidence type="ECO:0000256" key="1">
    <source>
        <dbReference type="ARBA" id="ARBA00022490"/>
    </source>
</evidence>
<evidence type="ECO:0000256" key="3">
    <source>
        <dbReference type="HAMAP-Rule" id="MF_01077"/>
    </source>
</evidence>
<reference evidence="6" key="1">
    <citation type="submission" date="2015-12" db="EMBL/GenBank/DDBJ databases">
        <authorList>
            <person name="Tikhonova T.V."/>
            <person name="Pavlov A.R."/>
            <person name="Beletsky A.V."/>
            <person name="Mardanov A.V."/>
            <person name="Sorokin D.Y."/>
            <person name="Ravin N.V."/>
            <person name="Popov V.O."/>
        </authorList>
    </citation>
    <scope>NUCLEOTIDE SEQUENCE</scope>
    <source>
        <strain evidence="6">DSM 14787</strain>
    </source>
</reference>
<dbReference type="STRING" id="1255043.TVNIR_3112"/>
<sequence>MDKAQELWVMLAPSVQALGFELWGVEYQSGSTPALLRLYIDHPDGITVDDCGAVSDQVGAVLDVEEPIRGEYTLEVSSPGIERPLFTLGQYRRYIGSDVKVRLAWPEHGRRNYRGRLLSVSDSGIEVEVDGVAYALPLGAIARARLLPPIEPSR</sequence>
<dbReference type="HAMAP" id="MF_01077">
    <property type="entry name" value="RimP"/>
    <property type="match status" value="1"/>
</dbReference>
<comment type="subcellular location">
    <subcellularLocation>
        <location evidence="3">Cytoplasm</location>
    </subcellularLocation>
</comment>
<dbReference type="GO" id="GO:0000028">
    <property type="term" value="P:ribosomal small subunit assembly"/>
    <property type="evidence" value="ECO:0007669"/>
    <property type="project" value="TreeGrafter"/>
</dbReference>
<dbReference type="SUPFAM" id="SSF75420">
    <property type="entry name" value="YhbC-like, N-terminal domain"/>
    <property type="match status" value="1"/>
</dbReference>
<dbReference type="InterPro" id="IPR035956">
    <property type="entry name" value="RimP_N_sf"/>
</dbReference>
<evidence type="ECO:0000259" key="4">
    <source>
        <dbReference type="Pfam" id="PF02576"/>
    </source>
</evidence>
<dbReference type="NCBIfam" id="NF000927">
    <property type="entry name" value="PRK00092.1-1"/>
    <property type="match status" value="1"/>
</dbReference>
<dbReference type="PANTHER" id="PTHR33867:SF1">
    <property type="entry name" value="RIBOSOME MATURATION FACTOR RIMP"/>
    <property type="match status" value="1"/>
</dbReference>
<proteinExistence type="inferred from homology"/>
<protein>
    <recommendedName>
        <fullName evidence="3">Ribosome maturation factor RimP</fullName>
    </recommendedName>
</protein>
<dbReference type="PANTHER" id="PTHR33867">
    <property type="entry name" value="RIBOSOME MATURATION FACTOR RIMP"/>
    <property type="match status" value="1"/>
</dbReference>
<dbReference type="PATRIC" id="fig|1255043.3.peg.3140"/>
<name>L0DYT1_THIND</name>
<dbReference type="Gene3D" id="3.30.300.70">
    <property type="entry name" value="RimP-like superfamily, N-terminal"/>
    <property type="match status" value="1"/>
</dbReference>
<evidence type="ECO:0000313" key="6">
    <source>
        <dbReference type="EMBL" id="AGA34749.1"/>
    </source>
</evidence>
<organism evidence="6 7">
    <name type="scientific">Thioalkalivibrio nitratireducens (strain DSM 14787 / UNIQEM 213 / ALEN2)</name>
    <dbReference type="NCBI Taxonomy" id="1255043"/>
    <lineage>
        <taxon>Bacteria</taxon>
        <taxon>Pseudomonadati</taxon>
        <taxon>Pseudomonadota</taxon>
        <taxon>Gammaproteobacteria</taxon>
        <taxon>Chromatiales</taxon>
        <taxon>Ectothiorhodospiraceae</taxon>
        <taxon>Thioalkalivibrio</taxon>
    </lineage>
</organism>
<comment type="function">
    <text evidence="3">Required for maturation of 30S ribosomal subunits.</text>
</comment>
<dbReference type="CDD" id="cd01734">
    <property type="entry name" value="YlxS_C"/>
    <property type="match status" value="1"/>
</dbReference>
<dbReference type="HOGENOM" id="CLU_070525_1_1_6"/>
<dbReference type="SUPFAM" id="SSF74942">
    <property type="entry name" value="YhbC-like, C-terminal domain"/>
    <property type="match status" value="1"/>
</dbReference>
<feature type="domain" description="Ribosome maturation factor RimP C-terminal" evidence="5">
    <location>
        <begin position="85"/>
        <end position="148"/>
    </location>
</feature>
<dbReference type="InterPro" id="IPR028989">
    <property type="entry name" value="RimP_N"/>
</dbReference>
<dbReference type="Pfam" id="PF17384">
    <property type="entry name" value="DUF150_C"/>
    <property type="match status" value="1"/>
</dbReference>
<dbReference type="KEGG" id="tni:TVNIR_3112"/>
<gene>
    <name evidence="6" type="primary">rimP [H]</name>
    <name evidence="3" type="synonym">rimP</name>
    <name evidence="6" type="ordered locus">TVNIR_3112</name>
</gene>
<dbReference type="InterPro" id="IPR036847">
    <property type="entry name" value="RimP_C_sf"/>
</dbReference>
<accession>L0DYT1</accession>
<dbReference type="Pfam" id="PF02576">
    <property type="entry name" value="RimP_N"/>
    <property type="match status" value="1"/>
</dbReference>
<dbReference type="Proteomes" id="UP000010809">
    <property type="component" value="Chromosome"/>
</dbReference>
<dbReference type="InterPro" id="IPR028998">
    <property type="entry name" value="RimP_C"/>
</dbReference>
<comment type="similarity">
    <text evidence="3">Belongs to the RimP family.</text>
</comment>
<evidence type="ECO:0000259" key="5">
    <source>
        <dbReference type="Pfam" id="PF17384"/>
    </source>
</evidence>
<dbReference type="InterPro" id="IPR003728">
    <property type="entry name" value="Ribosome_maturation_RimP"/>
</dbReference>
<keyword evidence="1 3" id="KW-0963">Cytoplasm</keyword>
<dbReference type="GO" id="GO:0006412">
    <property type="term" value="P:translation"/>
    <property type="evidence" value="ECO:0007669"/>
    <property type="project" value="TreeGrafter"/>
</dbReference>
<dbReference type="EMBL" id="CP003989">
    <property type="protein sequence ID" value="AGA34749.1"/>
    <property type="molecule type" value="Genomic_DNA"/>
</dbReference>
<dbReference type="Gene3D" id="2.30.30.180">
    <property type="entry name" value="Ribosome maturation factor RimP, C-terminal domain"/>
    <property type="match status" value="1"/>
</dbReference>
<evidence type="ECO:0000313" key="7">
    <source>
        <dbReference type="Proteomes" id="UP000010809"/>
    </source>
</evidence>
<keyword evidence="2 3" id="KW-0690">Ribosome biogenesis</keyword>
<dbReference type="RefSeq" id="WP_015259856.1">
    <property type="nucleotide sequence ID" value="NC_019902.2"/>
</dbReference>
<dbReference type="OrthoDB" id="9805006at2"/>
<feature type="domain" description="Ribosome maturation factor RimP N-terminal" evidence="4">
    <location>
        <begin position="10"/>
        <end position="82"/>
    </location>
</feature>
<dbReference type="GO" id="GO:0005829">
    <property type="term" value="C:cytosol"/>
    <property type="evidence" value="ECO:0007669"/>
    <property type="project" value="TreeGrafter"/>
</dbReference>
<keyword evidence="7" id="KW-1185">Reference proteome</keyword>
<dbReference type="FunFam" id="3.30.300.70:FF:000001">
    <property type="entry name" value="Ribosome maturation factor RimP"/>
    <property type="match status" value="1"/>
</dbReference>
<evidence type="ECO:0000256" key="2">
    <source>
        <dbReference type="ARBA" id="ARBA00022517"/>
    </source>
</evidence>